<sequence length="133" mass="14375">MMGPNQVSILSEIMSPSPAVVFEMADGHSGKCLRKGLFFDVCIENPFWSCYCSAPPDMCVGSPNPEVVLGGPFRQNVSVESSEPEQVIIVKSKDVPVAVVFVSSLAGCKLQGTDDHFITRLSVLFEEFSDVSV</sequence>
<proteinExistence type="predicted"/>
<dbReference type="EMBL" id="HACM01006777">
    <property type="protein sequence ID" value="CRZ07219.1"/>
    <property type="molecule type" value="Transcribed_RNA"/>
</dbReference>
<accession>A0A0H5RF12</accession>
<name>A0A0H5RF12_9EUKA</name>
<dbReference type="AlphaFoldDB" id="A0A0H5RF12"/>
<dbReference type="EMBL" id="HACM01006783">
    <property type="protein sequence ID" value="CRZ07225.1"/>
    <property type="molecule type" value="Transcribed_RNA"/>
</dbReference>
<dbReference type="EMBL" id="HACM01006776">
    <property type="protein sequence ID" value="CRZ07218.1"/>
    <property type="molecule type" value="Transcribed_RNA"/>
</dbReference>
<protein>
    <submittedName>
        <fullName evidence="1">Uncharacterized protein</fullName>
    </submittedName>
</protein>
<organism evidence="1">
    <name type="scientific">Spongospora subterranea</name>
    <dbReference type="NCBI Taxonomy" id="70186"/>
    <lineage>
        <taxon>Eukaryota</taxon>
        <taxon>Sar</taxon>
        <taxon>Rhizaria</taxon>
        <taxon>Endomyxa</taxon>
        <taxon>Phytomyxea</taxon>
        <taxon>Plasmodiophorida</taxon>
        <taxon>Plasmodiophoridae</taxon>
        <taxon>Spongospora</taxon>
    </lineage>
</organism>
<dbReference type="EMBL" id="HACM01006780">
    <property type="protein sequence ID" value="CRZ07222.1"/>
    <property type="molecule type" value="Transcribed_RNA"/>
</dbReference>
<evidence type="ECO:0000313" key="1">
    <source>
        <dbReference type="EMBL" id="CRZ07219.1"/>
    </source>
</evidence>
<reference evidence="1" key="1">
    <citation type="submission" date="2015-04" db="EMBL/GenBank/DDBJ databases">
        <title>The genome sequence of the plant pathogenic Rhizarian Plasmodiophora brassicae reveals insights in its biotrophic life cycle and the origin of chitin synthesis.</title>
        <authorList>
            <person name="Schwelm A."/>
            <person name="Fogelqvist J."/>
            <person name="Knaust A."/>
            <person name="Julke S."/>
            <person name="Lilja T."/>
            <person name="Dhandapani V."/>
            <person name="Bonilla-Rosso G."/>
            <person name="Karlsson M."/>
            <person name="Shevchenko A."/>
            <person name="Choi S.R."/>
            <person name="Kim H.G."/>
            <person name="Park J.Y."/>
            <person name="Lim Y.P."/>
            <person name="Ludwig-Muller J."/>
            <person name="Dixelius C."/>
        </authorList>
    </citation>
    <scope>NUCLEOTIDE SEQUENCE</scope>
    <source>
        <tissue evidence="1">Potato root galls</tissue>
    </source>
</reference>